<evidence type="ECO:0000256" key="2">
    <source>
        <dbReference type="ARBA" id="ARBA00023235"/>
    </source>
</evidence>
<sequence length="318" mass="33830">MKTIEVHLVNAFTAFDEGGNPAGVVLNADSLSAEEKLKVAQAVGYSETAFVSKDEYADLALSFFTVTGEVDFCGHATLAAFSLMFQQGILQAGDYTQRTKAGMLGVSITGDGNVVMEQKSPEFTQRLPYEDVSELIGISPDVLASTQLPIEVVSTGLPDIIVAVPTGYLSKIDLNADKTTEFCRQHNAVGIHAFEICESSSNLTASCRNFAPLLGIAEESATGSASGALACYLAKHSIEEIDSKGSSSENCSKHQRALTKVNPTFNFVFEQGRAMGCVSRILATVAIKDSENTQWEVSVVGLASLIGKKAIELRSPSI</sequence>
<keyword evidence="2 4" id="KW-0413">Isomerase</keyword>
<dbReference type="Pfam" id="PF02567">
    <property type="entry name" value="PhzC-PhzF"/>
    <property type="match status" value="1"/>
</dbReference>
<dbReference type="PIRSF" id="PIRSF016184">
    <property type="entry name" value="PhzC_PhzF"/>
    <property type="match status" value="1"/>
</dbReference>
<dbReference type="GO" id="GO:0005737">
    <property type="term" value="C:cytoplasm"/>
    <property type="evidence" value="ECO:0007669"/>
    <property type="project" value="TreeGrafter"/>
</dbReference>
<feature type="active site" evidence="3">
    <location>
        <position position="47"/>
    </location>
</feature>
<dbReference type="AlphaFoldDB" id="A0A6N9TEJ0"/>
<dbReference type="NCBIfam" id="TIGR00654">
    <property type="entry name" value="PhzF_family"/>
    <property type="match status" value="1"/>
</dbReference>
<evidence type="ECO:0000256" key="3">
    <source>
        <dbReference type="PIRSR" id="PIRSR016184-1"/>
    </source>
</evidence>
<keyword evidence="5" id="KW-1185">Reference proteome</keyword>
<dbReference type="Proteomes" id="UP000471381">
    <property type="component" value="Unassembled WGS sequence"/>
</dbReference>
<dbReference type="RefSeq" id="WP_163106443.1">
    <property type="nucleotide sequence ID" value="NZ_JAAAWO010000005.1"/>
</dbReference>
<dbReference type="InterPro" id="IPR003719">
    <property type="entry name" value="Phenazine_PhzF-like"/>
</dbReference>
<protein>
    <submittedName>
        <fullName evidence="4">PhzF family phenazine biosynthesis isomerase</fullName>
    </submittedName>
</protein>
<proteinExistence type="inferred from homology"/>
<dbReference type="GO" id="GO:0016853">
    <property type="term" value="F:isomerase activity"/>
    <property type="evidence" value="ECO:0007669"/>
    <property type="project" value="UniProtKB-KW"/>
</dbReference>
<dbReference type="SUPFAM" id="SSF54506">
    <property type="entry name" value="Diaminopimelate epimerase-like"/>
    <property type="match status" value="1"/>
</dbReference>
<reference evidence="4 5" key="1">
    <citation type="submission" date="2020-01" db="EMBL/GenBank/DDBJ databases">
        <title>Genomes of bacteria type strains.</title>
        <authorList>
            <person name="Chen J."/>
            <person name="Zhu S."/>
            <person name="Yang J."/>
        </authorList>
    </citation>
    <scope>NUCLEOTIDE SEQUENCE [LARGE SCALE GENOMIC DNA]</scope>
    <source>
        <strain evidence="4 5">LMG 24078</strain>
    </source>
</reference>
<evidence type="ECO:0000256" key="1">
    <source>
        <dbReference type="ARBA" id="ARBA00008270"/>
    </source>
</evidence>
<comment type="similarity">
    <text evidence="1">Belongs to the PhzF family.</text>
</comment>
<name>A0A6N9TEJ0_9ALTE</name>
<dbReference type="Gene3D" id="3.10.310.10">
    <property type="entry name" value="Diaminopimelate Epimerase, Chain A, domain 1"/>
    <property type="match status" value="2"/>
</dbReference>
<gene>
    <name evidence="4" type="ORF">GTQ48_09400</name>
</gene>
<accession>A0A6N9TEJ0</accession>
<comment type="caution">
    <text evidence="4">The sequence shown here is derived from an EMBL/GenBank/DDBJ whole genome shotgun (WGS) entry which is preliminary data.</text>
</comment>
<dbReference type="PANTHER" id="PTHR13774:SF39">
    <property type="entry name" value="BIOSYNTHESIS PROTEIN, PUTATIVE-RELATED"/>
    <property type="match status" value="1"/>
</dbReference>
<evidence type="ECO:0000313" key="5">
    <source>
        <dbReference type="Proteomes" id="UP000471381"/>
    </source>
</evidence>
<dbReference type="PANTHER" id="PTHR13774">
    <property type="entry name" value="PHENAZINE BIOSYNTHESIS PROTEIN"/>
    <property type="match status" value="1"/>
</dbReference>
<dbReference type="EMBL" id="JAAAWO010000005">
    <property type="protein sequence ID" value="NDW15734.1"/>
    <property type="molecule type" value="Genomic_DNA"/>
</dbReference>
<organism evidence="4 5">
    <name type="scientific">Alteromonas genovensis</name>
    <dbReference type="NCBI Taxonomy" id="471225"/>
    <lineage>
        <taxon>Bacteria</taxon>
        <taxon>Pseudomonadati</taxon>
        <taxon>Pseudomonadota</taxon>
        <taxon>Gammaproteobacteria</taxon>
        <taxon>Alteromonadales</taxon>
        <taxon>Alteromonadaceae</taxon>
        <taxon>Alteromonas/Salinimonas group</taxon>
        <taxon>Alteromonas</taxon>
    </lineage>
</organism>
<evidence type="ECO:0000313" key="4">
    <source>
        <dbReference type="EMBL" id="NDW15734.1"/>
    </source>
</evidence>